<dbReference type="AlphaFoldDB" id="A0A7I8LB17"/>
<dbReference type="EMBL" id="LR746276">
    <property type="protein sequence ID" value="CAA7406478.1"/>
    <property type="molecule type" value="Genomic_DNA"/>
</dbReference>
<name>A0A7I8LB17_SPIIN</name>
<proteinExistence type="predicted"/>
<reference evidence="1" key="1">
    <citation type="submission" date="2020-02" db="EMBL/GenBank/DDBJ databases">
        <authorList>
            <person name="Scholz U."/>
            <person name="Mascher M."/>
            <person name="Fiebig A."/>
        </authorList>
    </citation>
    <scope>NUCLEOTIDE SEQUENCE</scope>
</reference>
<evidence type="ECO:0000313" key="1">
    <source>
        <dbReference type="EMBL" id="CAA7406478.1"/>
    </source>
</evidence>
<dbReference type="OrthoDB" id="1996744at2759"/>
<dbReference type="Proteomes" id="UP000663760">
    <property type="component" value="Chromosome 13"/>
</dbReference>
<keyword evidence="2" id="KW-1185">Reference proteome</keyword>
<evidence type="ECO:0000313" key="2">
    <source>
        <dbReference type="Proteomes" id="UP000663760"/>
    </source>
</evidence>
<protein>
    <submittedName>
        <fullName evidence="1">Uncharacterized protein</fullName>
    </submittedName>
</protein>
<sequence>MSKPVACIPTWFVIRFFMVPHMYVEVIRADLIIAGGDQVPEIMLKDNWSSGDPTGVGHAARMLTPGATMSGFRIPGLAVLGPLEEKYAIAGVNGPPVTAPLKTMVAVALLLDAMYCLITNPA</sequence>
<accession>A0A7I8LB17</accession>
<gene>
    <name evidence="1" type="ORF">SI8410_13017156</name>
</gene>
<organism evidence="1 2">
    <name type="scientific">Spirodela intermedia</name>
    <name type="common">Intermediate duckweed</name>
    <dbReference type="NCBI Taxonomy" id="51605"/>
    <lineage>
        <taxon>Eukaryota</taxon>
        <taxon>Viridiplantae</taxon>
        <taxon>Streptophyta</taxon>
        <taxon>Embryophyta</taxon>
        <taxon>Tracheophyta</taxon>
        <taxon>Spermatophyta</taxon>
        <taxon>Magnoliopsida</taxon>
        <taxon>Liliopsida</taxon>
        <taxon>Araceae</taxon>
        <taxon>Lemnoideae</taxon>
        <taxon>Spirodela</taxon>
    </lineage>
</organism>